<feature type="region of interest" description="Disordered" evidence="1">
    <location>
        <begin position="76"/>
        <end position="95"/>
    </location>
</feature>
<evidence type="ECO:0000256" key="1">
    <source>
        <dbReference type="SAM" id="MobiDB-lite"/>
    </source>
</evidence>
<accession>A0AAU8I093</accession>
<reference evidence="2" key="1">
    <citation type="submission" date="2024-06" db="EMBL/GenBank/DDBJ databases">
        <title>High activity and specificity of bacteriophage cocktails against carbapenem-resistant Klebsiella pneumoniae belonging to high-risk clones CG258 and ST307.</title>
        <authorList>
            <person name="Jimenez Quiceno J."/>
            <person name="Salazar Ospina L."/>
            <person name="Tellez Carrasquilla S."/>
        </authorList>
    </citation>
    <scope>NUCLEOTIDE SEQUENCE</scope>
</reference>
<dbReference type="EMBL" id="PP895363">
    <property type="protein sequence ID" value="XCI78092.1"/>
    <property type="molecule type" value="Genomic_DNA"/>
</dbReference>
<protein>
    <recommendedName>
        <fullName evidence="3">Terminase small subunit</fullName>
    </recommendedName>
</protein>
<sequence length="95" mass="10835">MAKIKRGRGRPTAEMQQIYAMIAAEAKVKELFADKYVEAAQYIVDLIDDKDAPKNLKFQAAKTIKEQVEGWMEEHYAESEEIDDPQDAPPHKISI</sequence>
<evidence type="ECO:0008006" key="3">
    <source>
        <dbReference type="Google" id="ProtNLM"/>
    </source>
</evidence>
<proteinExistence type="predicted"/>
<name>A0AAU8I093_9CAUD</name>
<organism evidence="2">
    <name type="scientific">Klebsiella phage FKP3</name>
    <dbReference type="NCBI Taxonomy" id="3231233"/>
    <lineage>
        <taxon>Viruses</taxon>
        <taxon>Duplodnaviria</taxon>
        <taxon>Heunggongvirae</taxon>
        <taxon>Uroviricota</taxon>
        <taxon>Caudoviricetes</taxon>
        <taxon>Stephanstirmvirinae</taxon>
        <taxon>Justusliebigvirus</taxon>
    </lineage>
</organism>
<evidence type="ECO:0000313" key="2">
    <source>
        <dbReference type="EMBL" id="XCI78092.1"/>
    </source>
</evidence>